<name>A0ABN7X7C9_GIGMA</name>
<protein>
    <submittedName>
        <fullName evidence="1">13039_t:CDS:1</fullName>
    </submittedName>
</protein>
<proteinExistence type="predicted"/>
<accession>A0ABN7X7C9</accession>
<evidence type="ECO:0000313" key="1">
    <source>
        <dbReference type="EMBL" id="CAG8848353.1"/>
    </source>
</evidence>
<gene>
    <name evidence="1" type="ORF">GMARGA_LOCUS39139</name>
</gene>
<organism evidence="1 2">
    <name type="scientific">Gigaspora margarita</name>
    <dbReference type="NCBI Taxonomy" id="4874"/>
    <lineage>
        <taxon>Eukaryota</taxon>
        <taxon>Fungi</taxon>
        <taxon>Fungi incertae sedis</taxon>
        <taxon>Mucoromycota</taxon>
        <taxon>Glomeromycotina</taxon>
        <taxon>Glomeromycetes</taxon>
        <taxon>Diversisporales</taxon>
        <taxon>Gigasporaceae</taxon>
        <taxon>Gigaspora</taxon>
    </lineage>
</organism>
<reference evidence="1 2" key="1">
    <citation type="submission" date="2021-06" db="EMBL/GenBank/DDBJ databases">
        <authorList>
            <person name="Kallberg Y."/>
            <person name="Tangrot J."/>
            <person name="Rosling A."/>
        </authorList>
    </citation>
    <scope>NUCLEOTIDE SEQUENCE [LARGE SCALE GENOMIC DNA]</scope>
    <source>
        <strain evidence="1 2">120-4 pot B 10/14</strain>
    </source>
</reference>
<sequence length="43" mass="5279">IRDEIRDDEIRSEIRAIVKNFKDDLRYLLTVTQLLYQLWINSL</sequence>
<feature type="non-terminal residue" evidence="1">
    <location>
        <position position="1"/>
    </location>
</feature>
<evidence type="ECO:0000313" key="2">
    <source>
        <dbReference type="Proteomes" id="UP000789901"/>
    </source>
</evidence>
<comment type="caution">
    <text evidence="1">The sequence shown here is derived from an EMBL/GenBank/DDBJ whole genome shotgun (WGS) entry which is preliminary data.</text>
</comment>
<dbReference type="Proteomes" id="UP000789901">
    <property type="component" value="Unassembled WGS sequence"/>
</dbReference>
<dbReference type="EMBL" id="CAJVQB010091647">
    <property type="protein sequence ID" value="CAG8848353.1"/>
    <property type="molecule type" value="Genomic_DNA"/>
</dbReference>
<keyword evidence="2" id="KW-1185">Reference proteome</keyword>